<evidence type="ECO:0000259" key="6">
    <source>
        <dbReference type="Pfam" id="PF02915"/>
    </source>
</evidence>
<accession>T1CBD0</accession>
<feature type="non-terminal residue" evidence="7">
    <location>
        <position position="1"/>
    </location>
</feature>
<feature type="transmembrane region" description="Helical" evidence="5">
    <location>
        <begin position="215"/>
        <end position="235"/>
    </location>
</feature>
<feature type="transmembrane region" description="Helical" evidence="5">
    <location>
        <begin position="241"/>
        <end position="265"/>
    </location>
</feature>
<evidence type="ECO:0000256" key="4">
    <source>
        <dbReference type="ARBA" id="ARBA00023136"/>
    </source>
</evidence>
<evidence type="ECO:0000256" key="5">
    <source>
        <dbReference type="SAM" id="Phobius"/>
    </source>
</evidence>
<organism evidence="7">
    <name type="scientific">mine drainage metagenome</name>
    <dbReference type="NCBI Taxonomy" id="410659"/>
    <lineage>
        <taxon>unclassified sequences</taxon>
        <taxon>metagenomes</taxon>
        <taxon>ecological metagenomes</taxon>
    </lineage>
</organism>
<dbReference type="GO" id="GO:0005384">
    <property type="term" value="F:manganese ion transmembrane transporter activity"/>
    <property type="evidence" value="ECO:0007669"/>
    <property type="project" value="InterPro"/>
</dbReference>
<dbReference type="GO" id="GO:0016491">
    <property type="term" value="F:oxidoreductase activity"/>
    <property type="evidence" value="ECO:0007669"/>
    <property type="project" value="InterPro"/>
</dbReference>
<dbReference type="Pfam" id="PF02915">
    <property type="entry name" value="Rubrerythrin"/>
    <property type="match status" value="1"/>
</dbReference>
<protein>
    <submittedName>
        <fullName evidence="7">Membrane protein containing DUF125, transmembrane</fullName>
    </submittedName>
</protein>
<keyword evidence="3 5" id="KW-1133">Transmembrane helix</keyword>
<dbReference type="InterPro" id="IPR009078">
    <property type="entry name" value="Ferritin-like_SF"/>
</dbReference>
<evidence type="ECO:0000256" key="2">
    <source>
        <dbReference type="ARBA" id="ARBA00022692"/>
    </source>
</evidence>
<dbReference type="InterPro" id="IPR003251">
    <property type="entry name" value="Rr_diiron-bd_dom"/>
</dbReference>
<reference evidence="7" key="2">
    <citation type="journal article" date="2014" name="ISME J.">
        <title>Microbial stratification in low pH oxic and suboxic macroscopic growths along an acid mine drainage.</title>
        <authorList>
            <person name="Mendez-Garcia C."/>
            <person name="Mesa V."/>
            <person name="Sprenger R.R."/>
            <person name="Richter M."/>
            <person name="Diez M.S."/>
            <person name="Solano J."/>
            <person name="Bargiela R."/>
            <person name="Golyshina O.V."/>
            <person name="Manteca A."/>
            <person name="Ramos J.L."/>
            <person name="Gallego J.R."/>
            <person name="Llorente I."/>
            <person name="Martins Dos Santos V.A."/>
            <person name="Jensen O.N."/>
            <person name="Pelaez A.I."/>
            <person name="Sanchez J."/>
            <person name="Ferrer M."/>
        </authorList>
    </citation>
    <scope>NUCLEOTIDE SEQUENCE</scope>
</reference>
<dbReference type="AlphaFoldDB" id="T1CBD0"/>
<dbReference type="GO" id="GO:0030026">
    <property type="term" value="P:intracellular manganese ion homeostasis"/>
    <property type="evidence" value="ECO:0007669"/>
    <property type="project" value="InterPro"/>
</dbReference>
<comment type="caution">
    <text evidence="7">The sequence shown here is derived from an EMBL/GenBank/DDBJ whole genome shotgun (WGS) entry which is preliminary data.</text>
</comment>
<name>T1CBD0_9ZZZZ</name>
<dbReference type="EMBL" id="AUZX01006655">
    <property type="protein sequence ID" value="EQD63009.1"/>
    <property type="molecule type" value="Genomic_DNA"/>
</dbReference>
<dbReference type="GO" id="GO:0046872">
    <property type="term" value="F:metal ion binding"/>
    <property type="evidence" value="ECO:0007669"/>
    <property type="project" value="InterPro"/>
</dbReference>
<feature type="transmembrane region" description="Helical" evidence="5">
    <location>
        <begin position="155"/>
        <end position="176"/>
    </location>
</feature>
<dbReference type="Pfam" id="PF01988">
    <property type="entry name" value="VIT1"/>
    <property type="match status" value="2"/>
</dbReference>
<evidence type="ECO:0000313" key="7">
    <source>
        <dbReference type="EMBL" id="EQD63009.1"/>
    </source>
</evidence>
<evidence type="ECO:0000256" key="1">
    <source>
        <dbReference type="ARBA" id="ARBA00004127"/>
    </source>
</evidence>
<sequence length="326" mass="36689">LSSITKEKDIRENLERLSRVEQDHSEFWKRMAEKNGISLEGVKYRKKKVIFLLFISKILGKNLTINILEKGEIESIYKYGNYLESIKADETEKSQISDIINEEISHEAVFQSFSPEKEDQLENSRSIIYGMSDGLVEVLAAIAGLSQIIASNVLVAMSGMVVAIGGTISMSLGAYLSRTSESEYRISLLDKKQMIKKSPERTDEINRENSKSKKAALVVGISYILGSMIPILPFFFFGNLIALFISVIFVALAQAISNSIVALSLNTNIGKSSFKGGSIISRSGSCNIRGWFCVPPFPEYICWIRFKERFYYQFVSFINCQIQLFP</sequence>
<gene>
    <name evidence="7" type="ORF">B1A_09348</name>
</gene>
<keyword evidence="2 5" id="KW-0812">Transmembrane</keyword>
<feature type="domain" description="Rubrerythrin diiron-binding" evidence="6">
    <location>
        <begin position="7"/>
        <end position="112"/>
    </location>
</feature>
<reference evidence="7" key="1">
    <citation type="submission" date="2013-08" db="EMBL/GenBank/DDBJ databases">
        <authorList>
            <person name="Mendez C."/>
            <person name="Richter M."/>
            <person name="Ferrer M."/>
            <person name="Sanchez J."/>
        </authorList>
    </citation>
    <scope>NUCLEOTIDE SEQUENCE</scope>
</reference>
<proteinExistence type="predicted"/>
<dbReference type="SUPFAM" id="SSF47240">
    <property type="entry name" value="Ferritin-like"/>
    <property type="match status" value="1"/>
</dbReference>
<keyword evidence="4 5" id="KW-0472">Membrane</keyword>
<dbReference type="GO" id="GO:0012505">
    <property type="term" value="C:endomembrane system"/>
    <property type="evidence" value="ECO:0007669"/>
    <property type="project" value="UniProtKB-SubCell"/>
</dbReference>
<dbReference type="PANTHER" id="PTHR31851">
    <property type="entry name" value="FE(2+)/MN(2+) TRANSPORTER PCL1"/>
    <property type="match status" value="1"/>
</dbReference>
<evidence type="ECO:0000256" key="3">
    <source>
        <dbReference type="ARBA" id="ARBA00022989"/>
    </source>
</evidence>
<comment type="subcellular location">
    <subcellularLocation>
        <location evidence="1">Endomembrane system</location>
        <topology evidence="1">Multi-pass membrane protein</topology>
    </subcellularLocation>
</comment>
<feature type="non-terminal residue" evidence="7">
    <location>
        <position position="326"/>
    </location>
</feature>
<feature type="transmembrane region" description="Helical" evidence="5">
    <location>
        <begin position="127"/>
        <end position="149"/>
    </location>
</feature>
<dbReference type="InterPro" id="IPR008217">
    <property type="entry name" value="Ccc1_fam"/>
</dbReference>